<proteinExistence type="predicted"/>
<reference evidence="2 3" key="1">
    <citation type="submission" date="2024-10" db="EMBL/GenBank/DDBJ databases">
        <title>The Natural Products Discovery Center: Release of the First 8490 Sequenced Strains for Exploring Actinobacteria Biosynthetic Diversity.</title>
        <authorList>
            <person name="Kalkreuter E."/>
            <person name="Kautsar S.A."/>
            <person name="Yang D."/>
            <person name="Bader C.D."/>
            <person name="Teijaro C.N."/>
            <person name="Fluegel L."/>
            <person name="Davis C.M."/>
            <person name="Simpson J.R."/>
            <person name="Lauterbach L."/>
            <person name="Steele A.D."/>
            <person name="Gui C."/>
            <person name="Meng S."/>
            <person name="Li G."/>
            <person name="Viehrig K."/>
            <person name="Ye F."/>
            <person name="Su P."/>
            <person name="Kiefer A.F."/>
            <person name="Nichols A."/>
            <person name="Cepeda A.J."/>
            <person name="Yan W."/>
            <person name="Fan B."/>
            <person name="Jiang Y."/>
            <person name="Adhikari A."/>
            <person name="Zheng C.-J."/>
            <person name="Schuster L."/>
            <person name="Cowan T.M."/>
            <person name="Smanski M.J."/>
            <person name="Chevrette M.G."/>
            <person name="De Carvalho L.P.S."/>
            <person name="Shen B."/>
        </authorList>
    </citation>
    <scope>NUCLEOTIDE SEQUENCE [LARGE SCALE GENOMIC DNA]</scope>
    <source>
        <strain evidence="2 3">NPDC021253</strain>
    </source>
</reference>
<dbReference type="Proteomes" id="UP001611075">
    <property type="component" value="Unassembled WGS sequence"/>
</dbReference>
<gene>
    <name evidence="2" type="ORF">ACH4OY_13980</name>
</gene>
<evidence type="ECO:0000256" key="1">
    <source>
        <dbReference type="SAM" id="MobiDB-lite"/>
    </source>
</evidence>
<dbReference type="RefSeq" id="WP_396679526.1">
    <property type="nucleotide sequence ID" value="NZ_JBIRPU010000008.1"/>
</dbReference>
<protein>
    <recommendedName>
        <fullName evidence="4">PPE family domain-containing protein</fullName>
    </recommendedName>
</protein>
<accession>A0ABW7SM46</accession>
<name>A0ABW7SM46_9ACTN</name>
<keyword evidence="3" id="KW-1185">Reference proteome</keyword>
<comment type="caution">
    <text evidence="2">The sequence shown here is derived from an EMBL/GenBank/DDBJ whole genome shotgun (WGS) entry which is preliminary data.</text>
</comment>
<feature type="region of interest" description="Disordered" evidence="1">
    <location>
        <begin position="784"/>
        <end position="832"/>
    </location>
</feature>
<evidence type="ECO:0008006" key="4">
    <source>
        <dbReference type="Google" id="ProtNLM"/>
    </source>
</evidence>
<organism evidence="2 3">
    <name type="scientific">Micromonospora rubida</name>
    <dbReference type="NCBI Taxonomy" id="2697657"/>
    <lineage>
        <taxon>Bacteria</taxon>
        <taxon>Bacillati</taxon>
        <taxon>Actinomycetota</taxon>
        <taxon>Actinomycetes</taxon>
        <taxon>Micromonosporales</taxon>
        <taxon>Micromonosporaceae</taxon>
        <taxon>Micromonospora</taxon>
    </lineage>
</organism>
<evidence type="ECO:0000313" key="3">
    <source>
        <dbReference type="Proteomes" id="UP001611075"/>
    </source>
</evidence>
<sequence length="832" mass="86230">MTSTKTIEDVLESILGLVLGGAPGQHSLATSSGSGGGQAGAGKSAINEGFRPAAVRGAGSWLIAQQSTLTHTGGWAPEYNKDAVTFYRWYDEIGATKKITRVTVWVGVTNRDNAQGQERNTTDPNATVNGSANPVIALGSAWERIRNEIPQVAGNGTSFDPNSLEAARQVLTSLTNRATGISNVLSTQVKQVNIKSPDFKGSAESAWYHRVLTANRYLGDIHAQNQRWDGALKSMVDTSNAFVKALLAAANTWSQITPAGTWQHPYRVIAAMFNGSTLQYGNTGSDPSRAWDIGTQYSDAASNYVHAENGDVTEPTVLWTPPGWLGWQPFDAFNIGEWNRLEVHLRQKWVDNLINSFAPVLVEAANLVTAFAGARNQLIITDPAPVPPLPMPNQPGLPNGPYDPFVNIGNPFANIGNPFANIGNPFANIGNPFANVGNPFANVGNPFANVGNPFANMNNTFPNAGGAVSLASVDPFANGPGGGGGGSSFGLPDQFANGPGGGASSFGLGGQFANQPSLGGGFQASSPFPNGSGVGSFPQTLGGLTPEQLRQLDSAGLLDNVPLTPEQADFLRRNGLGVPDGKNPTLGQLTPTQLSALQRAGLLDQIPLTAAQRANLNLPDTTGRPPQLATWPTFPVDTSKFPTKVDGLEVPTLPRQTGSNMVIGDVSRPGAGAHPTIPGLVVGTGGLSSVAGVSGTPGGLSQAGLGLTPGGPGTAGATAGTAGVGTGVGGGPGAVGNTGLPGGSNAASQTGGGMPFMPGMMGGPGMGGNQDRERQRNTWLKEDETVWGTDPECAPAVIGRRGRKSRVEDDEYPTTGDERTSTRDERRPYRGR</sequence>
<evidence type="ECO:0000313" key="2">
    <source>
        <dbReference type="EMBL" id="MFI0793782.1"/>
    </source>
</evidence>
<feature type="compositionally biased region" description="Basic and acidic residues" evidence="1">
    <location>
        <begin position="816"/>
        <end position="832"/>
    </location>
</feature>
<dbReference type="EMBL" id="JBIRPU010000008">
    <property type="protein sequence ID" value="MFI0793782.1"/>
    <property type="molecule type" value="Genomic_DNA"/>
</dbReference>